<dbReference type="Proteomes" id="UP001500456">
    <property type="component" value="Unassembled WGS sequence"/>
</dbReference>
<sequence length="99" mass="11053">MPAQTSERCSPPLTDPQLPTLQNDSSENLLAGDEETRSREGRRTSIGEILGNLADQSRAVSVTQPIGRQQADRTVRLLNQTLSRPRRLPELMEEMTEPI</sequence>
<dbReference type="EMBL" id="BAAAZX010000018">
    <property type="protein sequence ID" value="GAA4010321.1"/>
    <property type="molecule type" value="Genomic_DNA"/>
</dbReference>
<evidence type="ECO:0000313" key="2">
    <source>
        <dbReference type="EMBL" id="GAA4010321.1"/>
    </source>
</evidence>
<gene>
    <name evidence="2" type="ORF">GCM10022232_59140</name>
</gene>
<protein>
    <submittedName>
        <fullName evidence="2">Uncharacterized protein</fullName>
    </submittedName>
</protein>
<evidence type="ECO:0000313" key="3">
    <source>
        <dbReference type="Proteomes" id="UP001500456"/>
    </source>
</evidence>
<feature type="region of interest" description="Disordered" evidence="1">
    <location>
        <begin position="1"/>
        <end position="50"/>
    </location>
</feature>
<comment type="caution">
    <text evidence="2">The sequence shown here is derived from an EMBL/GenBank/DDBJ whole genome shotgun (WGS) entry which is preliminary data.</text>
</comment>
<organism evidence="2 3">
    <name type="scientific">Streptomyces plumbiresistens</name>
    <dbReference type="NCBI Taxonomy" id="511811"/>
    <lineage>
        <taxon>Bacteria</taxon>
        <taxon>Bacillati</taxon>
        <taxon>Actinomycetota</taxon>
        <taxon>Actinomycetes</taxon>
        <taxon>Kitasatosporales</taxon>
        <taxon>Streptomycetaceae</taxon>
        <taxon>Streptomyces</taxon>
    </lineage>
</organism>
<evidence type="ECO:0000256" key="1">
    <source>
        <dbReference type="SAM" id="MobiDB-lite"/>
    </source>
</evidence>
<name>A0ABP7SDD0_9ACTN</name>
<accession>A0ABP7SDD0</accession>
<proteinExistence type="predicted"/>
<feature type="compositionally biased region" description="Basic and acidic residues" evidence="1">
    <location>
        <begin position="34"/>
        <end position="45"/>
    </location>
</feature>
<feature type="compositionally biased region" description="Low complexity" evidence="1">
    <location>
        <begin position="11"/>
        <end position="22"/>
    </location>
</feature>
<reference evidence="3" key="1">
    <citation type="journal article" date="2019" name="Int. J. Syst. Evol. Microbiol.">
        <title>The Global Catalogue of Microorganisms (GCM) 10K type strain sequencing project: providing services to taxonomists for standard genome sequencing and annotation.</title>
        <authorList>
            <consortium name="The Broad Institute Genomics Platform"/>
            <consortium name="The Broad Institute Genome Sequencing Center for Infectious Disease"/>
            <person name="Wu L."/>
            <person name="Ma J."/>
        </authorList>
    </citation>
    <scope>NUCLEOTIDE SEQUENCE [LARGE SCALE GENOMIC DNA]</scope>
    <source>
        <strain evidence="3">JCM 16924</strain>
    </source>
</reference>
<keyword evidence="3" id="KW-1185">Reference proteome</keyword>